<dbReference type="Gene3D" id="3.40.50.300">
    <property type="entry name" value="P-loop containing nucleotide triphosphate hydrolases"/>
    <property type="match status" value="2"/>
</dbReference>
<keyword evidence="7" id="KW-0479">Metal-binding</keyword>
<dbReference type="STRING" id="1450537.A0A395IAY2"/>
<feature type="domain" description="Rad50/SbcC-type AAA" evidence="17">
    <location>
        <begin position="6"/>
        <end position="245"/>
    </location>
</feature>
<comment type="subcellular location">
    <subcellularLocation>
        <location evidence="3">Chromosome</location>
    </subcellularLocation>
    <subcellularLocation>
        <location evidence="2">Nucleus</location>
    </subcellularLocation>
</comment>
<feature type="coiled-coil region" evidence="15">
    <location>
        <begin position="470"/>
        <end position="632"/>
    </location>
</feature>
<evidence type="ECO:0000313" key="19">
    <source>
        <dbReference type="Proteomes" id="UP000248961"/>
    </source>
</evidence>
<dbReference type="VEuPathDB" id="FungiDB:BO97DRAFT_358771"/>
<dbReference type="FunFam" id="3.40.50.300:FF:001195">
    <property type="entry name" value="DNA repair protein rad50"/>
    <property type="match status" value="1"/>
</dbReference>
<name>A0A395IAY2_ASPHC</name>
<evidence type="ECO:0000256" key="11">
    <source>
        <dbReference type="ARBA" id="ARBA00023054"/>
    </source>
</evidence>
<dbReference type="GO" id="GO:0003691">
    <property type="term" value="F:double-stranded telomeric DNA binding"/>
    <property type="evidence" value="ECO:0007669"/>
    <property type="project" value="TreeGrafter"/>
</dbReference>
<evidence type="ECO:0000313" key="18">
    <source>
        <dbReference type="EMBL" id="RAL17181.1"/>
    </source>
</evidence>
<dbReference type="GeneID" id="37196574"/>
<dbReference type="GO" id="GO:0006302">
    <property type="term" value="P:double-strand break repair"/>
    <property type="evidence" value="ECO:0007669"/>
    <property type="project" value="InterPro"/>
</dbReference>
<keyword evidence="13" id="KW-0539">Nucleus</keyword>
<dbReference type="GO" id="GO:0046872">
    <property type="term" value="F:metal ion binding"/>
    <property type="evidence" value="ECO:0007669"/>
    <property type="project" value="UniProtKB-KW"/>
</dbReference>
<keyword evidence="12" id="KW-0234">DNA repair</keyword>
<proteinExistence type="inferred from homology"/>
<accession>A0A395IAY2</accession>
<comment type="similarity">
    <text evidence="4">Belongs to the SMC family. RAD50 subfamily.</text>
</comment>
<evidence type="ECO:0000256" key="9">
    <source>
        <dbReference type="ARBA" id="ARBA00022801"/>
    </source>
</evidence>
<gene>
    <name evidence="18" type="ORF">BO97DRAFT_358771</name>
</gene>
<feature type="coiled-coil region" evidence="15">
    <location>
        <begin position="837"/>
        <end position="885"/>
    </location>
</feature>
<dbReference type="GO" id="GO:0000722">
    <property type="term" value="P:telomere maintenance via recombination"/>
    <property type="evidence" value="ECO:0007669"/>
    <property type="project" value="TreeGrafter"/>
</dbReference>
<reference evidence="18 19" key="1">
    <citation type="submission" date="2018-02" db="EMBL/GenBank/DDBJ databases">
        <title>The genomes of Aspergillus section Nigri reveals drivers in fungal speciation.</title>
        <authorList>
            <consortium name="DOE Joint Genome Institute"/>
            <person name="Vesth T.C."/>
            <person name="Nybo J."/>
            <person name="Theobald S."/>
            <person name="Brandl J."/>
            <person name="Frisvad J.C."/>
            <person name="Nielsen K.F."/>
            <person name="Lyhne E.K."/>
            <person name="Kogle M.E."/>
            <person name="Kuo A."/>
            <person name="Riley R."/>
            <person name="Clum A."/>
            <person name="Nolan M."/>
            <person name="Lipzen A."/>
            <person name="Salamov A."/>
            <person name="Henrissat B."/>
            <person name="Wiebenga A."/>
            <person name="De vries R.P."/>
            <person name="Grigoriev I.V."/>
            <person name="Mortensen U.H."/>
            <person name="Andersen M.R."/>
            <person name="Baker S.E."/>
        </authorList>
    </citation>
    <scope>NUCLEOTIDE SEQUENCE [LARGE SCALE GENOMIC DNA]</scope>
    <source>
        <strain evidence="18 19">CBS 101889</strain>
    </source>
</reference>
<dbReference type="PANTHER" id="PTHR18867:SF12">
    <property type="entry name" value="DNA REPAIR PROTEIN RAD50"/>
    <property type="match status" value="1"/>
</dbReference>
<feature type="coiled-coil region" evidence="15">
    <location>
        <begin position="187"/>
        <end position="255"/>
    </location>
</feature>
<evidence type="ECO:0000256" key="13">
    <source>
        <dbReference type="ARBA" id="ARBA00023242"/>
    </source>
</evidence>
<evidence type="ECO:0000256" key="6">
    <source>
        <dbReference type="ARBA" id="ARBA00022454"/>
    </source>
</evidence>
<dbReference type="OrthoDB" id="18797at2759"/>
<dbReference type="EMBL" id="KZ824267">
    <property type="protein sequence ID" value="RAL17181.1"/>
    <property type="molecule type" value="Genomic_DNA"/>
</dbReference>
<dbReference type="Proteomes" id="UP000248961">
    <property type="component" value="Unassembled WGS sequence"/>
</dbReference>
<keyword evidence="8" id="KW-0227">DNA damage</keyword>
<feature type="coiled-coil region" evidence="15">
    <location>
        <begin position="393"/>
        <end position="438"/>
    </location>
</feature>
<dbReference type="GO" id="GO:0051880">
    <property type="term" value="F:G-quadruplex DNA binding"/>
    <property type="evidence" value="ECO:0007669"/>
    <property type="project" value="TreeGrafter"/>
</dbReference>
<dbReference type="GO" id="GO:0043047">
    <property type="term" value="F:single-stranded telomeric DNA binding"/>
    <property type="evidence" value="ECO:0007669"/>
    <property type="project" value="TreeGrafter"/>
</dbReference>
<comment type="cofactor">
    <cofactor evidence="1">
        <name>Zn(2+)</name>
        <dbReference type="ChEBI" id="CHEBI:29105"/>
    </cofactor>
</comment>
<evidence type="ECO:0000256" key="5">
    <source>
        <dbReference type="ARBA" id="ARBA00017893"/>
    </source>
</evidence>
<dbReference type="PANTHER" id="PTHR18867">
    <property type="entry name" value="RAD50"/>
    <property type="match status" value="1"/>
</dbReference>
<evidence type="ECO:0000256" key="15">
    <source>
        <dbReference type="SAM" id="Coils"/>
    </source>
</evidence>
<dbReference type="Pfam" id="PF13476">
    <property type="entry name" value="AAA_23"/>
    <property type="match status" value="1"/>
</dbReference>
<protein>
    <recommendedName>
        <fullName evidence="5">DNA repair protein RAD50</fullName>
    </recommendedName>
</protein>
<evidence type="ECO:0000256" key="4">
    <source>
        <dbReference type="ARBA" id="ARBA00009439"/>
    </source>
</evidence>
<dbReference type="InterPro" id="IPR027417">
    <property type="entry name" value="P-loop_NTPase"/>
</dbReference>
<dbReference type="SUPFAM" id="SSF52540">
    <property type="entry name" value="P-loop containing nucleoside triphosphate hydrolases"/>
    <property type="match status" value="2"/>
</dbReference>
<evidence type="ECO:0000256" key="1">
    <source>
        <dbReference type="ARBA" id="ARBA00001947"/>
    </source>
</evidence>
<dbReference type="GO" id="GO:0007004">
    <property type="term" value="P:telomere maintenance via telomerase"/>
    <property type="evidence" value="ECO:0007669"/>
    <property type="project" value="TreeGrafter"/>
</dbReference>
<feature type="compositionally biased region" description="Basic and acidic residues" evidence="16">
    <location>
        <begin position="1047"/>
        <end position="1063"/>
    </location>
</feature>
<dbReference type="FunFam" id="3.40.50.300:FF:000947">
    <property type="entry name" value="DNA repair protein RAD50"/>
    <property type="match status" value="1"/>
</dbReference>
<dbReference type="RefSeq" id="XP_025556335.1">
    <property type="nucleotide sequence ID" value="XM_025692285.1"/>
</dbReference>
<keyword evidence="9" id="KW-0378">Hydrolase</keyword>
<keyword evidence="10" id="KW-0862">Zinc</keyword>
<feature type="coiled-coil region" evidence="15">
    <location>
        <begin position="698"/>
        <end position="730"/>
    </location>
</feature>
<dbReference type="GO" id="GO:0070192">
    <property type="term" value="P:chromosome organization involved in meiotic cell cycle"/>
    <property type="evidence" value="ECO:0007669"/>
    <property type="project" value="TreeGrafter"/>
</dbReference>
<evidence type="ECO:0000256" key="3">
    <source>
        <dbReference type="ARBA" id="ARBA00004286"/>
    </source>
</evidence>
<evidence type="ECO:0000256" key="12">
    <source>
        <dbReference type="ARBA" id="ARBA00023204"/>
    </source>
</evidence>
<evidence type="ECO:0000256" key="8">
    <source>
        <dbReference type="ARBA" id="ARBA00022763"/>
    </source>
</evidence>
<evidence type="ECO:0000259" key="17">
    <source>
        <dbReference type="Pfam" id="PF13476"/>
    </source>
</evidence>
<evidence type="ECO:0000256" key="16">
    <source>
        <dbReference type="SAM" id="MobiDB-lite"/>
    </source>
</evidence>
<evidence type="ECO:0000256" key="10">
    <source>
        <dbReference type="ARBA" id="ARBA00022833"/>
    </source>
</evidence>
<evidence type="ECO:0000256" key="7">
    <source>
        <dbReference type="ARBA" id="ARBA00022723"/>
    </source>
</evidence>
<organism evidence="18 19">
    <name type="scientific">Aspergillus homomorphus (strain CBS 101889)</name>
    <dbReference type="NCBI Taxonomy" id="1450537"/>
    <lineage>
        <taxon>Eukaryota</taxon>
        <taxon>Fungi</taxon>
        <taxon>Dikarya</taxon>
        <taxon>Ascomycota</taxon>
        <taxon>Pezizomycotina</taxon>
        <taxon>Eurotiomycetes</taxon>
        <taxon>Eurotiomycetidae</taxon>
        <taxon>Eurotiales</taxon>
        <taxon>Aspergillaceae</taxon>
        <taxon>Aspergillus</taxon>
        <taxon>Aspergillus subgen. Circumdati</taxon>
    </lineage>
</organism>
<dbReference type="Pfam" id="PF13558">
    <property type="entry name" value="SbcC_Walker_B"/>
    <property type="match status" value="1"/>
</dbReference>
<keyword evidence="19" id="KW-1185">Reference proteome</keyword>
<evidence type="ECO:0000256" key="14">
    <source>
        <dbReference type="ARBA" id="ARBA00049360"/>
    </source>
</evidence>
<dbReference type="GO" id="GO:0000794">
    <property type="term" value="C:condensed nuclear chromosome"/>
    <property type="evidence" value="ECO:0007669"/>
    <property type="project" value="TreeGrafter"/>
</dbReference>
<dbReference type="GO" id="GO:0016887">
    <property type="term" value="F:ATP hydrolysis activity"/>
    <property type="evidence" value="ECO:0007669"/>
    <property type="project" value="InterPro"/>
</dbReference>
<dbReference type="GO" id="GO:0030870">
    <property type="term" value="C:Mre11 complex"/>
    <property type="evidence" value="ECO:0007669"/>
    <property type="project" value="InterPro"/>
</dbReference>
<dbReference type="NCBIfam" id="TIGR00606">
    <property type="entry name" value="rad50"/>
    <property type="match status" value="1"/>
</dbReference>
<keyword evidence="6" id="KW-0158">Chromosome</keyword>
<sequence length="1301" mass="149560">MSKIDKLSILGVRSFDNTRSETIQFHTPLTLIVGYNGSGKTTIIECLKYATTGDLPPNSKGGAFIHDPKLCGEKEVLAQVKLSFKGTSGAKMVATRSLQLTVKKTTRQQKTLEGQLLMIKDGERTAISSRVAELDQIMPQYLGVSKAILDSVIFCHQDESLWPMSEPSVLKKKFDEIFEAMKYTKAIDNIKALRKKQNEELAKYKIMEQHAKEDKEKADRAEKRSIKLQDEIEALRTETQQLSQEMRRVAELADKAWKESESYSQILGALEGKRIEAKSIQTTLDNLKRHLVELDDSDEWLESNLEQFETKQLQYQQQEESQKEHYMEIKEQIENSRHKLGLKQAEYGKFENDKANFERQVERRQRMTKEVARSHSIRGFDNVVDQADVDEFMRRVRKILKEQNQVLERVKREAQSELREAQDSLNQIGQRKSALQESKIAAKRQIASNIRDAATYQAKLNEINVDEGVQAALETNIEDIVSRLDQAKERSRSASWEKEIQSVNSEIRSLEDESSRLNTELIEATKKAGDLARLDHLKKELKERERSLETMKGAHGERLSKLVKLSWSTESLEQDFQQVLEEGSRQVSKAERERDGVSRELEQVEFKLKEAKKSLTQRQKELKGSIQEIREAVGDEPEEYPEIVKERQIQLDLARKDAEQYAGVGSYMRDCLDTAKSSKVCRLCQRGFEAESKLQIFIKKLEGLVKKAQRNLEDEDIRNLEEDLNTAREAITAYNTWSRLKETEIPSLEKEEEQYVLQQDKLLSQLEEHDKIVSEKIEKKKDVEALSKTVNTIVKYDSEIKAIHSQIQELSSKQEDNTGSRTLEDIQEEIAGIGERSRALKKTLAKLTHEKEQTLAETNNLELQLRDAKSNLDNAKFQLERKADLLTRLGEFKTLNDEQRAAIAKADKDIEDLTPELLKFQAQYDDISQRAEARERELQQGISQLYDSVHQLELANEEIDAYNERGGPTQLERSKRELQVIESEISELESEQAAITKEINRISAQLKDSENTKRQYADNLTYRQATRALDKVNAEIDQLAAQNAEVDRSRFKDESERRTREHNALAAKQASKMGEMKSKDDQLMQLLADWDTDYKNAASKYKEAHIKVETTRAAVDDLARYGGALDKAIMKYHGLKMEEINAIIGELWQKTYRGTDVDTILIRSDNENAKGNRSYNYRVCMVKQGAEMDMRGRCSAGQKVLASIIIRLALAECFGVNCGLIALDEPTTNLDRDNIRSLAESLHDIIRTRQQQANFQLIVITHDEEFLRHMQCGDFSDYYYRVSRNERQKSIIERQSIAEVM</sequence>
<comment type="catalytic activity">
    <reaction evidence="14">
        <text>ATP + H2O = ADP + phosphate + H(+)</text>
        <dbReference type="Rhea" id="RHEA:13065"/>
        <dbReference type="ChEBI" id="CHEBI:15377"/>
        <dbReference type="ChEBI" id="CHEBI:15378"/>
        <dbReference type="ChEBI" id="CHEBI:30616"/>
        <dbReference type="ChEBI" id="CHEBI:43474"/>
        <dbReference type="ChEBI" id="CHEBI:456216"/>
    </reaction>
</comment>
<evidence type="ECO:0000256" key="2">
    <source>
        <dbReference type="ARBA" id="ARBA00004123"/>
    </source>
</evidence>
<dbReference type="InterPro" id="IPR038729">
    <property type="entry name" value="Rad50/SbcC_AAA"/>
</dbReference>
<dbReference type="InterPro" id="IPR004584">
    <property type="entry name" value="Rad50_eukaryotes"/>
</dbReference>
<feature type="region of interest" description="Disordered" evidence="16">
    <location>
        <begin position="1047"/>
        <end position="1074"/>
    </location>
</feature>
<keyword evidence="11 15" id="KW-0175">Coiled coil</keyword>